<keyword evidence="2" id="KW-1185">Reference proteome</keyword>
<dbReference type="Proteomes" id="UP001162162">
    <property type="component" value="Unassembled WGS sequence"/>
</dbReference>
<evidence type="ECO:0000313" key="1">
    <source>
        <dbReference type="EMBL" id="KAJ8935288.1"/>
    </source>
</evidence>
<protein>
    <submittedName>
        <fullName evidence="1">Uncharacterized protein</fullName>
    </submittedName>
</protein>
<dbReference type="EMBL" id="JAPWTK010000902">
    <property type="protein sequence ID" value="KAJ8935288.1"/>
    <property type="molecule type" value="Genomic_DNA"/>
</dbReference>
<dbReference type="Gene3D" id="3.30.420.10">
    <property type="entry name" value="Ribonuclease H-like superfamily/Ribonuclease H"/>
    <property type="match status" value="1"/>
</dbReference>
<sequence>MLQLDGQIKKKRTLLCPTFGFLSPYEFIFFFTCLKQFYVSAYLVNYEPRRYSKGLCEKVYSVSIENEEQLWNIIQNVVQELQNEDTLRRVHFNFLRRIDFCINENGGYFEHLIKSQEMII</sequence>
<gene>
    <name evidence="1" type="ORF">NQ318_000361</name>
</gene>
<name>A0AAV8X8Y8_9CUCU</name>
<organism evidence="1 2">
    <name type="scientific">Aromia moschata</name>
    <dbReference type="NCBI Taxonomy" id="1265417"/>
    <lineage>
        <taxon>Eukaryota</taxon>
        <taxon>Metazoa</taxon>
        <taxon>Ecdysozoa</taxon>
        <taxon>Arthropoda</taxon>
        <taxon>Hexapoda</taxon>
        <taxon>Insecta</taxon>
        <taxon>Pterygota</taxon>
        <taxon>Neoptera</taxon>
        <taxon>Endopterygota</taxon>
        <taxon>Coleoptera</taxon>
        <taxon>Polyphaga</taxon>
        <taxon>Cucujiformia</taxon>
        <taxon>Chrysomeloidea</taxon>
        <taxon>Cerambycidae</taxon>
        <taxon>Cerambycinae</taxon>
        <taxon>Callichromatini</taxon>
        <taxon>Aromia</taxon>
    </lineage>
</organism>
<reference evidence="1" key="1">
    <citation type="journal article" date="2023" name="Insect Mol. Biol.">
        <title>Genome sequencing provides insights into the evolution of gene families encoding plant cell wall-degrading enzymes in longhorned beetles.</title>
        <authorList>
            <person name="Shin N.R."/>
            <person name="Okamura Y."/>
            <person name="Kirsch R."/>
            <person name="Pauchet Y."/>
        </authorList>
    </citation>
    <scope>NUCLEOTIDE SEQUENCE</scope>
    <source>
        <strain evidence="1">AMC_N1</strain>
    </source>
</reference>
<comment type="caution">
    <text evidence="1">The sequence shown here is derived from an EMBL/GenBank/DDBJ whole genome shotgun (WGS) entry which is preliminary data.</text>
</comment>
<evidence type="ECO:0000313" key="2">
    <source>
        <dbReference type="Proteomes" id="UP001162162"/>
    </source>
</evidence>
<dbReference type="InterPro" id="IPR036397">
    <property type="entry name" value="RNaseH_sf"/>
</dbReference>
<dbReference type="AlphaFoldDB" id="A0AAV8X8Y8"/>
<proteinExistence type="predicted"/>
<accession>A0AAV8X8Y8</accession>
<dbReference type="GO" id="GO:0003676">
    <property type="term" value="F:nucleic acid binding"/>
    <property type="evidence" value="ECO:0007669"/>
    <property type="project" value="InterPro"/>
</dbReference>